<organism evidence="14">
    <name type="scientific">Solibacter usitatus (strain Ellin6076)</name>
    <dbReference type="NCBI Taxonomy" id="234267"/>
    <lineage>
        <taxon>Bacteria</taxon>
        <taxon>Pseudomonadati</taxon>
        <taxon>Acidobacteriota</taxon>
        <taxon>Terriglobia</taxon>
        <taxon>Bryobacterales</taxon>
        <taxon>Solibacteraceae</taxon>
        <taxon>Candidatus Solibacter</taxon>
    </lineage>
</organism>
<keyword evidence="9" id="KW-0413">Isomerase</keyword>
<dbReference type="SUPFAM" id="SSF48024">
    <property type="entry name" value="N-terminal domain of DnaB helicase"/>
    <property type="match status" value="1"/>
</dbReference>
<dbReference type="Gene3D" id="1.10.860.10">
    <property type="entry name" value="DNAb Helicase, Chain A"/>
    <property type="match status" value="1"/>
</dbReference>
<comment type="function">
    <text evidence="12">The main replicative DNA helicase, it participates in initiation and elongation during chromosome replication. Travels ahead of the DNA replisome, separating dsDNA into templates for DNA synthesis. A processive ATP-dependent 5'-3' DNA helicase it has DNA-dependent ATPase activity.</text>
</comment>
<dbReference type="PROSITE" id="PS51199">
    <property type="entry name" value="SF4_HELICASE"/>
    <property type="match status" value="1"/>
</dbReference>
<keyword evidence="3 12" id="KW-0235">DNA replication</keyword>
<evidence type="ECO:0000256" key="11">
    <source>
        <dbReference type="NCBIfam" id="TIGR00665"/>
    </source>
</evidence>
<dbReference type="FunFam" id="3.40.50.300:FF:000076">
    <property type="entry name" value="Replicative DNA helicase"/>
    <property type="match status" value="1"/>
</dbReference>
<dbReference type="EMBL" id="CP000473">
    <property type="protein sequence ID" value="ABJ88751.1"/>
    <property type="molecule type" value="Genomic_DNA"/>
</dbReference>
<dbReference type="FunCoup" id="Q01NL9">
    <property type="interactions" value="272"/>
</dbReference>
<keyword evidence="4 12" id="KW-0547">Nucleotide-binding</keyword>
<dbReference type="NCBIfam" id="TIGR00665">
    <property type="entry name" value="DnaB"/>
    <property type="match status" value="1"/>
</dbReference>
<protein>
    <recommendedName>
        <fullName evidence="11 12">Replicative DNA helicase</fullName>
        <ecNumber evidence="11 12">5.6.2.3</ecNumber>
    </recommendedName>
</protein>
<dbReference type="GO" id="GO:0005524">
    <property type="term" value="F:ATP binding"/>
    <property type="evidence" value="ECO:0007669"/>
    <property type="project" value="UniProtKB-UniRule"/>
</dbReference>
<dbReference type="InParanoid" id="Q01NL9"/>
<evidence type="ECO:0000256" key="1">
    <source>
        <dbReference type="ARBA" id="ARBA00008428"/>
    </source>
</evidence>
<accession>Q01NL9</accession>
<evidence type="ECO:0000256" key="6">
    <source>
        <dbReference type="ARBA" id="ARBA00022806"/>
    </source>
</evidence>
<dbReference type="HOGENOM" id="CLU_005373_0_0_0"/>
<comment type="similarity">
    <text evidence="1 12">Belongs to the helicase family. DnaB subfamily.</text>
</comment>
<name>Q01NL9_SOLUE</name>
<dbReference type="OrthoDB" id="9773982at2"/>
<comment type="catalytic activity">
    <reaction evidence="10 12">
        <text>ATP + H2O = ADP + phosphate + H(+)</text>
        <dbReference type="Rhea" id="RHEA:13065"/>
        <dbReference type="ChEBI" id="CHEBI:15377"/>
        <dbReference type="ChEBI" id="CHEBI:15378"/>
        <dbReference type="ChEBI" id="CHEBI:30616"/>
        <dbReference type="ChEBI" id="CHEBI:43474"/>
        <dbReference type="ChEBI" id="CHEBI:456216"/>
        <dbReference type="EC" id="5.6.2.3"/>
    </reaction>
</comment>
<dbReference type="EC" id="5.6.2.3" evidence="11 12"/>
<reference evidence="14" key="1">
    <citation type="submission" date="2006-10" db="EMBL/GenBank/DDBJ databases">
        <title>Complete sequence of Solibacter usitatus Ellin6076.</title>
        <authorList>
            <consortium name="US DOE Joint Genome Institute"/>
            <person name="Copeland A."/>
            <person name="Lucas S."/>
            <person name="Lapidus A."/>
            <person name="Barry K."/>
            <person name="Detter J.C."/>
            <person name="Glavina del Rio T."/>
            <person name="Hammon N."/>
            <person name="Israni S."/>
            <person name="Dalin E."/>
            <person name="Tice H."/>
            <person name="Pitluck S."/>
            <person name="Thompson L.S."/>
            <person name="Brettin T."/>
            <person name="Bruce D."/>
            <person name="Han C."/>
            <person name="Tapia R."/>
            <person name="Gilna P."/>
            <person name="Schmutz J."/>
            <person name="Larimer F."/>
            <person name="Land M."/>
            <person name="Hauser L."/>
            <person name="Kyrpides N."/>
            <person name="Mikhailova N."/>
            <person name="Janssen P.H."/>
            <person name="Kuske C.R."/>
            <person name="Richardson P."/>
        </authorList>
    </citation>
    <scope>NUCLEOTIDE SEQUENCE</scope>
    <source>
        <strain evidence="14">Ellin6076</strain>
    </source>
</reference>
<evidence type="ECO:0000256" key="3">
    <source>
        <dbReference type="ARBA" id="ARBA00022705"/>
    </source>
</evidence>
<dbReference type="InterPro" id="IPR007693">
    <property type="entry name" value="DNA_helicase_DnaB-like_N"/>
</dbReference>
<dbReference type="InterPro" id="IPR007692">
    <property type="entry name" value="DNA_helicase_DnaB"/>
</dbReference>
<keyword evidence="8 12" id="KW-0238">DNA-binding</keyword>
<dbReference type="AlphaFoldDB" id="Q01NL9"/>
<dbReference type="GO" id="GO:0003677">
    <property type="term" value="F:DNA binding"/>
    <property type="evidence" value="ECO:0007669"/>
    <property type="project" value="UniProtKB-UniRule"/>
</dbReference>
<keyword evidence="7 12" id="KW-0067">ATP-binding</keyword>
<dbReference type="GO" id="GO:0043139">
    <property type="term" value="F:5'-3' DNA helicase activity"/>
    <property type="evidence" value="ECO:0007669"/>
    <property type="project" value="UniProtKB-EC"/>
</dbReference>
<evidence type="ECO:0000313" key="14">
    <source>
        <dbReference type="EMBL" id="ABJ88751.1"/>
    </source>
</evidence>
<dbReference type="Pfam" id="PF00772">
    <property type="entry name" value="DnaB"/>
    <property type="match status" value="1"/>
</dbReference>
<evidence type="ECO:0000256" key="12">
    <source>
        <dbReference type="RuleBase" id="RU362085"/>
    </source>
</evidence>
<proteinExistence type="inferred from homology"/>
<keyword evidence="2 12" id="KW-0639">Primosome</keyword>
<dbReference type="InterPro" id="IPR007694">
    <property type="entry name" value="DNA_helicase_DnaB-like_C"/>
</dbReference>
<dbReference type="GO" id="GO:0006269">
    <property type="term" value="P:DNA replication, synthesis of primer"/>
    <property type="evidence" value="ECO:0007669"/>
    <property type="project" value="UniProtKB-UniRule"/>
</dbReference>
<dbReference type="PANTHER" id="PTHR30153">
    <property type="entry name" value="REPLICATIVE DNA HELICASE DNAB"/>
    <property type="match status" value="1"/>
</dbReference>
<dbReference type="PANTHER" id="PTHR30153:SF2">
    <property type="entry name" value="REPLICATIVE DNA HELICASE"/>
    <property type="match status" value="1"/>
</dbReference>
<dbReference type="CDD" id="cd00984">
    <property type="entry name" value="DnaB_C"/>
    <property type="match status" value="1"/>
</dbReference>
<sequence length="454" mass="50784">MSGSNVSEKGLPTNVDAERFVLGSILLEDSFYIQAAGTLEINDFSLEKHRRIFKRMGEIYERGEKIDRITVANELMKFNELESCDGLSYLVSLDDGLPQIPNVDAYIRLVKDKAVLRSIIFASQHMINRCMMAEEAPDEILAGAEETLLKLGEAQVKSGLLNPDEILQNYDGGISAFLDPSKRVKGVSTGFLKLDEYTGGMHGGDLFILAARPSMGKTAFALNIAQHVALRMKQTVAVFSLEMSKESLLTRMLCASARVDSQRFRTGYLSQDERRKLNQSLQDLVEAPLYIDDTAGLHLMDMHAKLRRLKSERGKLGLVIVDYLQLMSSRGRVENRNQEVSALSRGLKLLAKELNVPMMVLSQLSRAVETRQGDHRPVLSDLRESGSIEQDADVVGFIFREEVYNRDREDLKGLAELIIAKQRNGPVGTVNLVFLHAQTKFENRAEDTGEMPDE</sequence>
<evidence type="ECO:0000256" key="10">
    <source>
        <dbReference type="ARBA" id="ARBA00048954"/>
    </source>
</evidence>
<evidence type="ECO:0000256" key="8">
    <source>
        <dbReference type="ARBA" id="ARBA00023125"/>
    </source>
</evidence>
<dbReference type="InterPro" id="IPR027417">
    <property type="entry name" value="P-loop_NTPase"/>
</dbReference>
<dbReference type="KEGG" id="sus:Acid_7856"/>
<gene>
    <name evidence="14" type="ordered locus">Acid_7856</name>
</gene>
<keyword evidence="5 12" id="KW-0378">Hydrolase</keyword>
<dbReference type="SUPFAM" id="SSF52540">
    <property type="entry name" value="P-loop containing nucleoside triphosphate hydrolases"/>
    <property type="match status" value="1"/>
</dbReference>
<keyword evidence="6 12" id="KW-0347">Helicase</keyword>
<evidence type="ECO:0000259" key="13">
    <source>
        <dbReference type="PROSITE" id="PS51199"/>
    </source>
</evidence>
<dbReference type="GO" id="GO:1990077">
    <property type="term" value="C:primosome complex"/>
    <property type="evidence" value="ECO:0007669"/>
    <property type="project" value="UniProtKB-UniRule"/>
</dbReference>
<dbReference type="eggNOG" id="COG0305">
    <property type="taxonomic scope" value="Bacteria"/>
</dbReference>
<evidence type="ECO:0000256" key="4">
    <source>
        <dbReference type="ARBA" id="ARBA00022741"/>
    </source>
</evidence>
<evidence type="ECO:0000256" key="5">
    <source>
        <dbReference type="ARBA" id="ARBA00022801"/>
    </source>
</evidence>
<dbReference type="Pfam" id="PF03796">
    <property type="entry name" value="DnaB_C"/>
    <property type="match status" value="1"/>
</dbReference>
<dbReference type="GO" id="GO:0005829">
    <property type="term" value="C:cytosol"/>
    <property type="evidence" value="ECO:0007669"/>
    <property type="project" value="TreeGrafter"/>
</dbReference>
<dbReference type="GO" id="GO:0042802">
    <property type="term" value="F:identical protein binding"/>
    <property type="evidence" value="ECO:0007669"/>
    <property type="project" value="UniProtKB-ARBA"/>
</dbReference>
<dbReference type="InterPro" id="IPR036185">
    <property type="entry name" value="DNA_heli_DnaB-like_N_sf"/>
</dbReference>
<feature type="domain" description="SF4 helicase" evidence="13">
    <location>
        <begin position="180"/>
        <end position="448"/>
    </location>
</feature>
<evidence type="ECO:0000256" key="9">
    <source>
        <dbReference type="ARBA" id="ARBA00023235"/>
    </source>
</evidence>
<evidence type="ECO:0000256" key="7">
    <source>
        <dbReference type="ARBA" id="ARBA00022840"/>
    </source>
</evidence>
<dbReference type="STRING" id="234267.Acid_7856"/>
<dbReference type="InterPro" id="IPR016136">
    <property type="entry name" value="DNA_helicase_N/primase_C"/>
</dbReference>
<evidence type="ECO:0000256" key="2">
    <source>
        <dbReference type="ARBA" id="ARBA00022515"/>
    </source>
</evidence>
<dbReference type="Gene3D" id="3.40.50.300">
    <property type="entry name" value="P-loop containing nucleotide triphosphate hydrolases"/>
    <property type="match status" value="1"/>
</dbReference>
<dbReference type="GO" id="GO:0016887">
    <property type="term" value="F:ATP hydrolysis activity"/>
    <property type="evidence" value="ECO:0007669"/>
    <property type="project" value="RHEA"/>
</dbReference>